<dbReference type="Pfam" id="PF01890">
    <property type="entry name" value="CbiG_C"/>
    <property type="match status" value="1"/>
</dbReference>
<reference evidence="2 3" key="1">
    <citation type="submission" date="2020-06" db="EMBL/GenBank/DDBJ databases">
        <title>Acidovorax antarctica sp. nov., isolated from Corinth ice sheet soil, Antarctic Fields Peninsula.</title>
        <authorList>
            <person name="Xu Q."/>
            <person name="Peng F."/>
        </authorList>
    </citation>
    <scope>NUCLEOTIDE SEQUENCE [LARGE SCALE GENOMIC DNA]</scope>
    <source>
        <strain evidence="2 3">16-35-5</strain>
    </source>
</reference>
<dbReference type="AlphaFoldDB" id="A0A6N1WYW2"/>
<dbReference type="EMBL" id="CP054840">
    <property type="protein sequence ID" value="QKV52207.1"/>
    <property type="molecule type" value="Genomic_DNA"/>
</dbReference>
<evidence type="ECO:0000313" key="3">
    <source>
        <dbReference type="Proteomes" id="UP000509579"/>
    </source>
</evidence>
<sequence length="151" mass="15843">MTVGTGPFFAGWGFRAAAQPQSFASCWEQACAQLAPGEWRFAVLASRLQTPAWEAFQAWSRAAMPQAPCQAWPESAIARIDTASSSPRLVARFATGSVCEALALHAARAQGGARASLLLQRIVSADRQATLAVAAAVAATRAQSLETGDLP</sequence>
<keyword evidence="3" id="KW-1185">Reference proteome</keyword>
<gene>
    <name evidence="2" type="ORF">HUK68_04430</name>
</gene>
<dbReference type="SUPFAM" id="SSF159664">
    <property type="entry name" value="CobE/GbiG C-terminal domain-like"/>
    <property type="match status" value="1"/>
</dbReference>
<dbReference type="RefSeq" id="WP_175503108.1">
    <property type="nucleotide sequence ID" value="NZ_CP054840.1"/>
</dbReference>
<name>A0A6N1WYW2_9BURK</name>
<organism evidence="2 3">
    <name type="scientific">Comamonas antarctica</name>
    <dbReference type="NCBI Taxonomy" id="2743470"/>
    <lineage>
        <taxon>Bacteria</taxon>
        <taxon>Pseudomonadati</taxon>
        <taxon>Pseudomonadota</taxon>
        <taxon>Betaproteobacteria</taxon>
        <taxon>Burkholderiales</taxon>
        <taxon>Comamonadaceae</taxon>
        <taxon>Comamonas</taxon>
    </lineage>
</organism>
<dbReference type="GO" id="GO:0009236">
    <property type="term" value="P:cobalamin biosynthetic process"/>
    <property type="evidence" value="ECO:0007669"/>
    <property type="project" value="InterPro"/>
</dbReference>
<dbReference type="InterPro" id="IPR002750">
    <property type="entry name" value="CobE/GbiG_C"/>
</dbReference>
<evidence type="ECO:0000259" key="1">
    <source>
        <dbReference type="Pfam" id="PF01890"/>
    </source>
</evidence>
<accession>A0A6N1WYW2</accession>
<dbReference type="InterPro" id="IPR036518">
    <property type="entry name" value="CobE/GbiG_C_sf"/>
</dbReference>
<feature type="domain" description="CobE/GbiG C-terminal" evidence="1">
    <location>
        <begin position="9"/>
        <end position="134"/>
    </location>
</feature>
<dbReference type="KEGG" id="aant:HUK68_04430"/>
<dbReference type="Proteomes" id="UP000509579">
    <property type="component" value="Chromosome"/>
</dbReference>
<protein>
    <submittedName>
        <fullName evidence="2">Cobalamin biosynthesis protein</fullName>
    </submittedName>
</protein>
<evidence type="ECO:0000313" key="2">
    <source>
        <dbReference type="EMBL" id="QKV52207.1"/>
    </source>
</evidence>
<dbReference type="Gene3D" id="3.30.420.180">
    <property type="entry name" value="CobE/GbiG C-terminal domain"/>
    <property type="match status" value="1"/>
</dbReference>
<proteinExistence type="predicted"/>